<evidence type="ECO:0000313" key="3">
    <source>
        <dbReference type="EMBL" id="WRQ85714.1"/>
    </source>
</evidence>
<proteinExistence type="predicted"/>
<feature type="signal peptide" evidence="2">
    <location>
        <begin position="1"/>
        <end position="21"/>
    </location>
</feature>
<feature type="region of interest" description="Disordered" evidence="1">
    <location>
        <begin position="127"/>
        <end position="158"/>
    </location>
</feature>
<sequence>MHRRLFLLSFICLALAGRAHAESRWDTMGVGLSTTDVAAALGSPLIVHGGHGFEQWTFDHGGTVMFHNGAVMHWNTPRGYRAPSRQPLVASHMAGLRRPDFSRFTKATAATAVAASTPETTKTLVDEFDEPPAPPSDEIAPTQQQRVRVPTFDELAQS</sequence>
<dbReference type="Proteomes" id="UP000738431">
    <property type="component" value="Chromosome"/>
</dbReference>
<protein>
    <submittedName>
        <fullName evidence="3">Uncharacterized protein</fullName>
    </submittedName>
</protein>
<dbReference type="EMBL" id="CP139781">
    <property type="protein sequence ID" value="WRQ85714.1"/>
    <property type="molecule type" value="Genomic_DNA"/>
</dbReference>
<keyword evidence="4" id="KW-1185">Reference proteome</keyword>
<accession>A0ABZ1C2G2</accession>
<keyword evidence="2" id="KW-0732">Signal</keyword>
<reference evidence="3 4" key="1">
    <citation type="submission" date="2021-08" db="EMBL/GenBank/DDBJ databases">
        <authorList>
            <person name="Zhang D."/>
            <person name="Zhang A."/>
            <person name="Wang L."/>
        </authorList>
    </citation>
    <scope>NUCLEOTIDE SEQUENCE [LARGE SCALE GENOMIC DNA]</scope>
    <source>
        <strain evidence="3 4">WL0086</strain>
    </source>
</reference>
<evidence type="ECO:0000313" key="4">
    <source>
        <dbReference type="Proteomes" id="UP000738431"/>
    </source>
</evidence>
<gene>
    <name evidence="3" type="ORF">K1X11_012950</name>
</gene>
<feature type="chain" id="PRO_5046016836" evidence="2">
    <location>
        <begin position="22"/>
        <end position="158"/>
    </location>
</feature>
<evidence type="ECO:0000256" key="1">
    <source>
        <dbReference type="SAM" id="MobiDB-lite"/>
    </source>
</evidence>
<name>A0ABZ1C2G2_9BACT</name>
<evidence type="ECO:0000256" key="2">
    <source>
        <dbReference type="SAM" id="SignalP"/>
    </source>
</evidence>
<reference evidence="3 4" key="2">
    <citation type="submission" date="2023-12" db="EMBL/GenBank/DDBJ databases">
        <title>Description of an unclassified Opitutus bacterium of Verrucomicrobiota.</title>
        <authorList>
            <person name="Zhang D.-F."/>
        </authorList>
    </citation>
    <scope>NUCLEOTIDE SEQUENCE [LARGE SCALE GENOMIC DNA]</scope>
    <source>
        <strain evidence="3 4">WL0086</strain>
    </source>
</reference>
<dbReference type="RefSeq" id="WP_221032746.1">
    <property type="nucleotide sequence ID" value="NZ_CP139781.1"/>
</dbReference>
<organism evidence="3 4">
    <name type="scientific">Actomonas aquatica</name>
    <dbReference type="NCBI Taxonomy" id="2866162"/>
    <lineage>
        <taxon>Bacteria</taxon>
        <taxon>Pseudomonadati</taxon>
        <taxon>Verrucomicrobiota</taxon>
        <taxon>Opitutia</taxon>
        <taxon>Opitutales</taxon>
        <taxon>Opitutaceae</taxon>
        <taxon>Actomonas</taxon>
    </lineage>
</organism>